<dbReference type="SMART" id="SM00100">
    <property type="entry name" value="cNMP"/>
    <property type="match status" value="1"/>
</dbReference>
<keyword evidence="1" id="KW-1133">Transmembrane helix</keyword>
<feature type="transmembrane region" description="Helical" evidence="1">
    <location>
        <begin position="88"/>
        <end position="112"/>
    </location>
</feature>
<dbReference type="PROSITE" id="PS50042">
    <property type="entry name" value="CNMP_BINDING_3"/>
    <property type="match status" value="1"/>
</dbReference>
<gene>
    <name evidence="3" type="ORF">B5V51_13587</name>
</gene>
<organism evidence="3">
    <name type="scientific">Heliothis virescens</name>
    <name type="common">Tobacco budworm moth</name>
    <dbReference type="NCBI Taxonomy" id="7102"/>
    <lineage>
        <taxon>Eukaryota</taxon>
        <taxon>Metazoa</taxon>
        <taxon>Ecdysozoa</taxon>
        <taxon>Arthropoda</taxon>
        <taxon>Hexapoda</taxon>
        <taxon>Insecta</taxon>
        <taxon>Pterygota</taxon>
        <taxon>Neoptera</taxon>
        <taxon>Endopterygota</taxon>
        <taxon>Lepidoptera</taxon>
        <taxon>Glossata</taxon>
        <taxon>Ditrysia</taxon>
        <taxon>Noctuoidea</taxon>
        <taxon>Noctuidae</taxon>
        <taxon>Heliothinae</taxon>
        <taxon>Heliothis</taxon>
    </lineage>
</organism>
<keyword evidence="1" id="KW-0472">Membrane</keyword>
<feature type="domain" description="Cyclic nucleotide-binding" evidence="2">
    <location>
        <begin position="424"/>
        <end position="541"/>
    </location>
</feature>
<dbReference type="AlphaFoldDB" id="A0A2A4JQH3"/>
<evidence type="ECO:0000256" key="1">
    <source>
        <dbReference type="SAM" id="Phobius"/>
    </source>
</evidence>
<dbReference type="GO" id="GO:0005249">
    <property type="term" value="F:voltage-gated potassium channel activity"/>
    <property type="evidence" value="ECO:0007669"/>
    <property type="project" value="TreeGrafter"/>
</dbReference>
<evidence type="ECO:0000313" key="3">
    <source>
        <dbReference type="EMBL" id="PCG74287.1"/>
    </source>
</evidence>
<dbReference type="InterPro" id="IPR018490">
    <property type="entry name" value="cNMP-bd_dom_sf"/>
</dbReference>
<dbReference type="EMBL" id="NWSH01000779">
    <property type="protein sequence ID" value="PCG74287.1"/>
    <property type="molecule type" value="Genomic_DNA"/>
</dbReference>
<dbReference type="CDD" id="cd00038">
    <property type="entry name" value="CAP_ED"/>
    <property type="match status" value="1"/>
</dbReference>
<feature type="transmembrane region" description="Helical" evidence="1">
    <location>
        <begin position="315"/>
        <end position="335"/>
    </location>
</feature>
<evidence type="ECO:0000259" key="2">
    <source>
        <dbReference type="PROSITE" id="PS50042"/>
    </source>
</evidence>
<keyword evidence="1" id="KW-0812">Transmembrane</keyword>
<feature type="transmembrane region" description="Helical" evidence="1">
    <location>
        <begin position="157"/>
        <end position="181"/>
    </location>
</feature>
<feature type="transmembrane region" description="Helical" evidence="1">
    <location>
        <begin position="118"/>
        <end position="136"/>
    </location>
</feature>
<dbReference type="InterPro" id="IPR051413">
    <property type="entry name" value="K/Na_HCN_channel"/>
</dbReference>
<sequence length="555" mass="64390">MSYYGERESYYEHNCRVQPEKDVLDVDIAGGSPLASLRRWWHDLFLLSYSCRRSRGFYSSTFSMKQDRFKQFRKYRHRIHPMSKFRDFWDLVILHVFIINKVLLKFTASVFYDNLSTYFYYIGACLEVIIFADLYVNMKTGFIDKETRRVVLDTRSSLVNFCSQKVFLHVAAAIPIHWLLFLRYGHNVACGLCKTNRFTCILRIIGVFAVFRIFETSTYWCRSHNSLLKKYLFRLIRIFVLASISMIQLSELSEILSILTFILTGVVSVSITSVILVMKYAKATSNFKLSTEEIDLFTKLTVFLPLIKSVRNLTLFWDTILSLCATFITWIFYGWSVIECFGLVNALTYSNDQKIKLKKKAMNFVASNQFSTSVNNKITDYFKYKSAVVKVTETRNALYKGLPEILKNEIKESCYLNIMMRLPVFTQWPVPVLQELAVMLQRKVYLKNDMVSLAMAQGEGLMIVYDGMLAVYSRTFKELGHLIDGDYFGAMSLVTDREVCSSSVIAVTDSTILVLNKRVFRMYMRTHQQLFERFKTEISKERNEAGAAVGSLPLP</sequence>
<name>A0A2A4JQH3_HELVI</name>
<feature type="transmembrane region" description="Helical" evidence="1">
    <location>
        <begin position="232"/>
        <end position="249"/>
    </location>
</feature>
<dbReference type="GO" id="GO:0003254">
    <property type="term" value="P:regulation of membrane depolarization"/>
    <property type="evidence" value="ECO:0007669"/>
    <property type="project" value="TreeGrafter"/>
</dbReference>
<feature type="transmembrane region" description="Helical" evidence="1">
    <location>
        <begin position="255"/>
        <end position="278"/>
    </location>
</feature>
<reference evidence="3" key="1">
    <citation type="submission" date="2017-09" db="EMBL/GenBank/DDBJ databases">
        <title>Contemporary evolution of a Lepidopteran species, Heliothis virescens, in response to modern agricultural practices.</title>
        <authorList>
            <person name="Fritz M.L."/>
            <person name="Deyonke A.M."/>
            <person name="Papanicolaou A."/>
            <person name="Micinski S."/>
            <person name="Westbrook J."/>
            <person name="Gould F."/>
        </authorList>
    </citation>
    <scope>NUCLEOTIDE SEQUENCE [LARGE SCALE GENOMIC DNA]</scope>
    <source>
        <strain evidence="3">HvINT-</strain>
        <tissue evidence="3">Whole body</tissue>
    </source>
</reference>
<dbReference type="STRING" id="7102.A0A2A4JQH3"/>
<dbReference type="PANTHER" id="PTHR45689">
    <property type="entry name" value="I[[H]] CHANNEL, ISOFORM E"/>
    <property type="match status" value="1"/>
</dbReference>
<dbReference type="InterPro" id="IPR000595">
    <property type="entry name" value="cNMP-bd_dom"/>
</dbReference>
<dbReference type="InterPro" id="IPR014710">
    <property type="entry name" value="RmlC-like_jellyroll"/>
</dbReference>
<dbReference type="SUPFAM" id="SSF51206">
    <property type="entry name" value="cAMP-binding domain-like"/>
    <property type="match status" value="1"/>
</dbReference>
<dbReference type="GO" id="GO:0035725">
    <property type="term" value="P:sodium ion transmembrane transport"/>
    <property type="evidence" value="ECO:0007669"/>
    <property type="project" value="TreeGrafter"/>
</dbReference>
<dbReference type="GO" id="GO:0098855">
    <property type="term" value="C:HCN channel complex"/>
    <property type="evidence" value="ECO:0007669"/>
    <property type="project" value="TreeGrafter"/>
</dbReference>
<comment type="caution">
    <text evidence="3">The sequence shown here is derived from an EMBL/GenBank/DDBJ whole genome shotgun (WGS) entry which is preliminary data.</text>
</comment>
<proteinExistence type="predicted"/>
<dbReference type="PANTHER" id="PTHR45689:SF14">
    <property type="entry name" value="CYCLIC NUCLEOTIDE-GATED CATION CHANNEL SUBUNIT A-LIKE PROTEIN"/>
    <property type="match status" value="1"/>
</dbReference>
<protein>
    <recommendedName>
        <fullName evidence="2">Cyclic nucleotide-binding domain-containing protein</fullName>
    </recommendedName>
</protein>
<accession>A0A2A4JQH3</accession>
<dbReference type="Pfam" id="PF00027">
    <property type="entry name" value="cNMP_binding"/>
    <property type="match status" value="1"/>
</dbReference>
<dbReference type="Gene3D" id="2.60.120.10">
    <property type="entry name" value="Jelly Rolls"/>
    <property type="match status" value="1"/>
</dbReference>
<feature type="transmembrane region" description="Helical" evidence="1">
    <location>
        <begin position="201"/>
        <end position="220"/>
    </location>
</feature>